<gene>
    <name evidence="1" type="ORF">OTI717_LOCUS33865</name>
</gene>
<organism evidence="1 2">
    <name type="scientific">Rotaria sordida</name>
    <dbReference type="NCBI Taxonomy" id="392033"/>
    <lineage>
        <taxon>Eukaryota</taxon>
        <taxon>Metazoa</taxon>
        <taxon>Spiralia</taxon>
        <taxon>Gnathifera</taxon>
        <taxon>Rotifera</taxon>
        <taxon>Eurotatoria</taxon>
        <taxon>Bdelloidea</taxon>
        <taxon>Philodinida</taxon>
        <taxon>Philodinidae</taxon>
        <taxon>Rotaria</taxon>
    </lineage>
</organism>
<proteinExistence type="predicted"/>
<dbReference type="Proteomes" id="UP000663823">
    <property type="component" value="Unassembled WGS sequence"/>
</dbReference>
<comment type="caution">
    <text evidence="1">The sequence shown here is derived from an EMBL/GenBank/DDBJ whole genome shotgun (WGS) entry which is preliminary data.</text>
</comment>
<dbReference type="AlphaFoldDB" id="A0A819UJ17"/>
<reference evidence="1" key="1">
    <citation type="submission" date="2021-02" db="EMBL/GenBank/DDBJ databases">
        <authorList>
            <person name="Nowell W R."/>
        </authorList>
    </citation>
    <scope>NUCLEOTIDE SEQUENCE</scope>
</reference>
<sequence>MSVAASVVQFYDYVLPRMVLYLHNQQLIRGLPQLIQYEHGRKHAPFMAVLKTYKDMTNPTYFILYVQPQSEIINITSNPEECPYVLNLLPE</sequence>
<accession>A0A819UJ17</accession>
<evidence type="ECO:0000313" key="1">
    <source>
        <dbReference type="EMBL" id="CAF4094966.1"/>
    </source>
</evidence>
<name>A0A819UJ17_9BILA</name>
<evidence type="ECO:0000313" key="2">
    <source>
        <dbReference type="Proteomes" id="UP000663823"/>
    </source>
</evidence>
<feature type="non-terminal residue" evidence="1">
    <location>
        <position position="91"/>
    </location>
</feature>
<protein>
    <submittedName>
        <fullName evidence="1">Uncharacterized protein</fullName>
    </submittedName>
</protein>
<dbReference type="EMBL" id="CAJOAX010011508">
    <property type="protein sequence ID" value="CAF4094966.1"/>
    <property type="molecule type" value="Genomic_DNA"/>
</dbReference>